<dbReference type="GO" id="GO:0016491">
    <property type="term" value="F:oxidoreductase activity"/>
    <property type="evidence" value="ECO:0007669"/>
    <property type="project" value="UniProtKB-KW"/>
</dbReference>
<comment type="similarity">
    <text evidence="1">Belongs to the short-chain dehydrogenases/reductases (SDR) family.</text>
</comment>
<feature type="compositionally biased region" description="Polar residues" evidence="3">
    <location>
        <begin position="19"/>
        <end position="30"/>
    </location>
</feature>
<evidence type="ECO:0000256" key="1">
    <source>
        <dbReference type="ARBA" id="ARBA00006484"/>
    </source>
</evidence>
<dbReference type="OrthoDB" id="1933717at2759"/>
<gene>
    <name evidence="4" type="ORF">PAC_13727</name>
</gene>
<dbReference type="Pfam" id="PF00106">
    <property type="entry name" value="adh_short"/>
    <property type="match status" value="1"/>
</dbReference>
<dbReference type="EMBL" id="FJOG01000024">
    <property type="protein sequence ID" value="CZR63830.1"/>
    <property type="molecule type" value="Genomic_DNA"/>
</dbReference>
<keyword evidence="5" id="KW-1185">Reference proteome</keyword>
<proteinExistence type="inferred from homology"/>
<evidence type="ECO:0000313" key="4">
    <source>
        <dbReference type="EMBL" id="CZR63830.1"/>
    </source>
</evidence>
<dbReference type="InterPro" id="IPR036291">
    <property type="entry name" value="NAD(P)-bd_dom_sf"/>
</dbReference>
<name>A0A1L7XFL0_9HELO</name>
<accession>A0A1L7XFL0</accession>
<dbReference type="PANTHER" id="PTHR42901:SF1">
    <property type="entry name" value="ALCOHOL DEHYDROGENASE"/>
    <property type="match status" value="1"/>
</dbReference>
<dbReference type="CDD" id="cd05233">
    <property type="entry name" value="SDR_c"/>
    <property type="match status" value="1"/>
</dbReference>
<sequence length="295" mass="32468">MEWPSPVKNYHRDTYPAINPTSPRLSTSGKNVVITGGGSGKSPRTPFVSGAASFSILGRTETTLIETKNKLETDYPKTRVYTYIADIVDKVALVTAFESIKSVVGEVHILIANAGYLPAIKTIVGSDLKDWYNGFEVNVRGNFNVVIAFVPVAEKDASIVNISTRVTHLGYLPGYSAYHTSKLASAKFFEYVHHKYPDFFVLNVHPGVIGATMDAKTVESGTELPYDEIELPADFVVWAVSPEANFLNGKFVWAHWDIEDLQAMSQKIEGTEKFTFGLLGWDGLEETSLGPPRQA</sequence>
<evidence type="ECO:0000256" key="3">
    <source>
        <dbReference type="SAM" id="MobiDB-lite"/>
    </source>
</evidence>
<dbReference type="STRING" id="576137.A0A1L7XFL0"/>
<dbReference type="SUPFAM" id="SSF51735">
    <property type="entry name" value="NAD(P)-binding Rossmann-fold domains"/>
    <property type="match status" value="1"/>
</dbReference>
<dbReference type="PANTHER" id="PTHR42901">
    <property type="entry name" value="ALCOHOL DEHYDROGENASE"/>
    <property type="match status" value="1"/>
</dbReference>
<reference evidence="4 5" key="1">
    <citation type="submission" date="2016-03" db="EMBL/GenBank/DDBJ databases">
        <authorList>
            <person name="Ploux O."/>
        </authorList>
    </citation>
    <scope>NUCLEOTIDE SEQUENCE [LARGE SCALE GENOMIC DNA]</scope>
    <source>
        <strain evidence="4 5">UAMH 11012</strain>
    </source>
</reference>
<protein>
    <submittedName>
        <fullName evidence="4">Related to peroxisomal short-chain alcohol dehydrogenase</fullName>
    </submittedName>
</protein>
<dbReference type="InterPro" id="IPR002347">
    <property type="entry name" value="SDR_fam"/>
</dbReference>
<evidence type="ECO:0000256" key="2">
    <source>
        <dbReference type="ARBA" id="ARBA00023002"/>
    </source>
</evidence>
<dbReference type="AlphaFoldDB" id="A0A1L7XFL0"/>
<feature type="region of interest" description="Disordered" evidence="3">
    <location>
        <begin position="12"/>
        <end position="42"/>
    </location>
</feature>
<dbReference type="Gene3D" id="3.40.50.720">
    <property type="entry name" value="NAD(P)-binding Rossmann-like Domain"/>
    <property type="match status" value="1"/>
</dbReference>
<dbReference type="Proteomes" id="UP000184330">
    <property type="component" value="Unassembled WGS sequence"/>
</dbReference>
<evidence type="ECO:0000313" key="5">
    <source>
        <dbReference type="Proteomes" id="UP000184330"/>
    </source>
</evidence>
<keyword evidence="2" id="KW-0560">Oxidoreductase</keyword>
<organism evidence="4 5">
    <name type="scientific">Phialocephala subalpina</name>
    <dbReference type="NCBI Taxonomy" id="576137"/>
    <lineage>
        <taxon>Eukaryota</taxon>
        <taxon>Fungi</taxon>
        <taxon>Dikarya</taxon>
        <taxon>Ascomycota</taxon>
        <taxon>Pezizomycotina</taxon>
        <taxon>Leotiomycetes</taxon>
        <taxon>Helotiales</taxon>
        <taxon>Mollisiaceae</taxon>
        <taxon>Phialocephala</taxon>
        <taxon>Phialocephala fortinii species complex</taxon>
    </lineage>
</organism>